<keyword evidence="4 5" id="KW-0472">Membrane</keyword>
<feature type="transmembrane region" description="Helical" evidence="5">
    <location>
        <begin position="74"/>
        <end position="95"/>
    </location>
</feature>
<comment type="caution">
    <text evidence="7">The sequence shown here is derived from an EMBL/GenBank/DDBJ whole genome shotgun (WGS) entry which is preliminary data.</text>
</comment>
<protein>
    <submittedName>
        <fullName evidence="7">Sterol desaturase family protein</fullName>
    </submittedName>
</protein>
<feature type="transmembrane region" description="Helical" evidence="5">
    <location>
        <begin position="101"/>
        <end position="121"/>
    </location>
</feature>
<evidence type="ECO:0000256" key="5">
    <source>
        <dbReference type="SAM" id="Phobius"/>
    </source>
</evidence>
<accession>A0ABT7E2Q6</accession>
<feature type="domain" description="Fatty acid hydroxylase" evidence="6">
    <location>
        <begin position="111"/>
        <end position="249"/>
    </location>
</feature>
<comment type="subcellular location">
    <subcellularLocation>
        <location evidence="1">Membrane</location>
    </subcellularLocation>
</comment>
<dbReference type="Proteomes" id="UP001172778">
    <property type="component" value="Unassembled WGS sequence"/>
</dbReference>
<gene>
    <name evidence="7" type="ORF">PZA18_21295</name>
</gene>
<evidence type="ECO:0000256" key="2">
    <source>
        <dbReference type="ARBA" id="ARBA00022692"/>
    </source>
</evidence>
<keyword evidence="3 5" id="KW-1133">Transmembrane helix</keyword>
<evidence type="ECO:0000256" key="1">
    <source>
        <dbReference type="ARBA" id="ARBA00004370"/>
    </source>
</evidence>
<dbReference type="RefSeq" id="WP_284102902.1">
    <property type="nucleotide sequence ID" value="NZ_JARRAF010000042.1"/>
</dbReference>
<proteinExistence type="predicted"/>
<dbReference type="PANTHER" id="PTHR11863">
    <property type="entry name" value="STEROL DESATURASE"/>
    <property type="match status" value="1"/>
</dbReference>
<evidence type="ECO:0000256" key="3">
    <source>
        <dbReference type="ARBA" id="ARBA00022989"/>
    </source>
</evidence>
<feature type="transmembrane region" description="Helical" evidence="5">
    <location>
        <begin position="164"/>
        <end position="182"/>
    </location>
</feature>
<name>A0ABT7E2Q6_9NEIS</name>
<dbReference type="InterPro" id="IPR006694">
    <property type="entry name" value="Fatty_acid_hydroxylase"/>
</dbReference>
<evidence type="ECO:0000259" key="6">
    <source>
        <dbReference type="Pfam" id="PF04116"/>
    </source>
</evidence>
<feature type="transmembrane region" description="Helical" evidence="5">
    <location>
        <begin position="31"/>
        <end position="53"/>
    </location>
</feature>
<dbReference type="InterPro" id="IPR050307">
    <property type="entry name" value="Sterol_Desaturase_Related"/>
</dbReference>
<evidence type="ECO:0000313" key="8">
    <source>
        <dbReference type="Proteomes" id="UP001172778"/>
    </source>
</evidence>
<feature type="transmembrane region" description="Helical" evidence="5">
    <location>
        <begin position="7"/>
        <end position="25"/>
    </location>
</feature>
<dbReference type="EMBL" id="JARRAF010000042">
    <property type="protein sequence ID" value="MDK2126583.1"/>
    <property type="molecule type" value="Genomic_DNA"/>
</dbReference>
<keyword evidence="8" id="KW-1185">Reference proteome</keyword>
<dbReference type="Pfam" id="PF04116">
    <property type="entry name" value="FA_hydroxylase"/>
    <property type="match status" value="1"/>
</dbReference>
<evidence type="ECO:0000256" key="4">
    <source>
        <dbReference type="ARBA" id="ARBA00023136"/>
    </source>
</evidence>
<reference evidence="7" key="1">
    <citation type="submission" date="2023-03" db="EMBL/GenBank/DDBJ databases">
        <title>Chitinimonas shenzhenensis gen. nov., sp. nov., a novel member of family Burkholderiaceae isolated from activated sludge collected in Shen Zhen, China.</title>
        <authorList>
            <person name="Wang X."/>
        </authorList>
    </citation>
    <scope>NUCLEOTIDE SEQUENCE</scope>
    <source>
        <strain evidence="7">DQS-5</strain>
    </source>
</reference>
<evidence type="ECO:0000313" key="7">
    <source>
        <dbReference type="EMBL" id="MDK2126583.1"/>
    </source>
</evidence>
<sequence>MRPLITYGFYPVIASMTIVFAWFNFTGQYELQLAFSIFTASRFVLFIVAEIAWPCRPEWSMTWTSFLRDLKYMVAGGALLQVVKFATAWLAIGAAQSKPSGLATLPLLLQVVIALLVYELLQYGIHRYSHEGRGALGRFLWRIHAVHHLPQRVYFLMHPVMHPINMLIVVAIGLVPSFVLGINREAVFMFNLILGVQGLFSHFNVDIRVGPLNYLLIGTELHRCHHSSELEEAGNYGAVIPFWDLVFGSFSYAGGKLPRKLGIADSTPYPSSNQYLDCLALPFRGHRPDNHDGKEP</sequence>
<keyword evidence="2 5" id="KW-0812">Transmembrane</keyword>
<organism evidence="7 8">
    <name type="scientific">Parachitinimonas caeni</name>
    <dbReference type="NCBI Taxonomy" id="3031301"/>
    <lineage>
        <taxon>Bacteria</taxon>
        <taxon>Pseudomonadati</taxon>
        <taxon>Pseudomonadota</taxon>
        <taxon>Betaproteobacteria</taxon>
        <taxon>Neisseriales</taxon>
        <taxon>Chitinibacteraceae</taxon>
        <taxon>Parachitinimonas</taxon>
    </lineage>
</organism>